<dbReference type="Proteomes" id="UP000038802">
    <property type="component" value="Unassembled WGS sequence"/>
</dbReference>
<dbReference type="Proteomes" id="UP000039021">
    <property type="component" value="Unassembled WGS sequence"/>
</dbReference>
<reference evidence="4 5" key="1">
    <citation type="submission" date="2015-03" db="EMBL/GenBank/DDBJ databases">
        <authorList>
            <consortium name="Pathogen Informatics"/>
        </authorList>
    </citation>
    <scope>NUCLEOTIDE SEQUENCE [LARGE SCALE GENOMIC DNA]</scope>
    <source>
        <strain evidence="4">K00500041</strain>
        <strain evidence="5">N09902308</strain>
    </source>
</reference>
<gene>
    <name evidence="2" type="ORF">ERS007703_03658</name>
    <name evidence="3" type="ORF">ERS007739_02143</name>
</gene>
<evidence type="ECO:0000256" key="1">
    <source>
        <dbReference type="SAM" id="MobiDB-lite"/>
    </source>
</evidence>
<reference evidence="3" key="2">
    <citation type="submission" date="2015-03" db="EMBL/GenBank/DDBJ databases">
        <authorList>
            <consortium name="Pathogen Informatics"/>
            <person name="Murphy D."/>
        </authorList>
    </citation>
    <scope>NUCLEOTIDE SEQUENCE</scope>
    <source>
        <strain evidence="3">N09902308</strain>
    </source>
</reference>
<evidence type="ECO:0000313" key="3">
    <source>
        <dbReference type="EMBL" id="COY11578.1"/>
    </source>
</evidence>
<name>A0A0U0SK86_MYCTX</name>
<dbReference type="AlphaFoldDB" id="A0A0U0SK86"/>
<organism evidence="2 4">
    <name type="scientific">Mycobacterium tuberculosis</name>
    <dbReference type="NCBI Taxonomy" id="1773"/>
    <lineage>
        <taxon>Bacteria</taxon>
        <taxon>Bacillati</taxon>
        <taxon>Actinomycetota</taxon>
        <taxon>Actinomycetes</taxon>
        <taxon>Mycobacteriales</taxon>
        <taxon>Mycobacteriaceae</taxon>
        <taxon>Mycobacterium</taxon>
        <taxon>Mycobacterium tuberculosis complex</taxon>
    </lineage>
</organism>
<feature type="region of interest" description="Disordered" evidence="1">
    <location>
        <begin position="1"/>
        <end position="27"/>
    </location>
</feature>
<evidence type="ECO:0000313" key="2">
    <source>
        <dbReference type="EMBL" id="COW43960.1"/>
    </source>
</evidence>
<proteinExistence type="predicted"/>
<sequence>MAASSSGGMTVPVGLAGLATTTPRSGGSISASICAVGWNRVCGPHGISTTSHPSADRIFR</sequence>
<dbReference type="EMBL" id="CSAE01000522">
    <property type="protein sequence ID" value="COW43960.1"/>
    <property type="molecule type" value="Genomic_DNA"/>
</dbReference>
<evidence type="ECO:0000313" key="4">
    <source>
        <dbReference type="Proteomes" id="UP000038802"/>
    </source>
</evidence>
<dbReference type="EMBL" id="CSBK01000934">
    <property type="protein sequence ID" value="COY11578.1"/>
    <property type="molecule type" value="Genomic_DNA"/>
</dbReference>
<accession>A0A0U0SK86</accession>
<evidence type="ECO:0000313" key="5">
    <source>
        <dbReference type="Proteomes" id="UP000039021"/>
    </source>
</evidence>
<reference evidence="2" key="3">
    <citation type="submission" date="2015-03" db="EMBL/GenBank/DDBJ databases">
        <authorList>
            <person name="Murphy D."/>
        </authorList>
    </citation>
    <scope>NUCLEOTIDE SEQUENCE [LARGE SCALE GENOMIC DNA]</scope>
    <source>
        <strain evidence="2">K00500041</strain>
    </source>
</reference>
<protein>
    <submittedName>
        <fullName evidence="2">Uncharacterized protein</fullName>
    </submittedName>
</protein>